<evidence type="ECO:0000313" key="1">
    <source>
        <dbReference type="EMBL" id="GAV24037.1"/>
    </source>
</evidence>
<keyword evidence="2" id="KW-1185">Reference proteome</keyword>
<dbReference type="AlphaFoldDB" id="A0A1L8CYR7"/>
<proteinExistence type="predicted"/>
<sequence length="76" mass="8561">EIVSKRQKFSNDNPGLEALINLVLEICHSNNFESVVIGLESTSVYSWHLQMGLASNYQLASYHCQVYTFNPKVVAN</sequence>
<dbReference type="Proteomes" id="UP000187485">
    <property type="component" value="Unassembled WGS sequence"/>
</dbReference>
<comment type="caution">
    <text evidence="1">The sequence shown here is derived from an EMBL/GenBank/DDBJ whole genome shotgun (WGS) entry which is preliminary data.</text>
</comment>
<dbReference type="EMBL" id="BDJK01000087">
    <property type="protein sequence ID" value="GAV24037.1"/>
    <property type="molecule type" value="Genomic_DNA"/>
</dbReference>
<organism evidence="1 2">
    <name type="scientific">Carboxydothermus pertinax</name>
    <dbReference type="NCBI Taxonomy" id="870242"/>
    <lineage>
        <taxon>Bacteria</taxon>
        <taxon>Bacillati</taxon>
        <taxon>Bacillota</taxon>
        <taxon>Clostridia</taxon>
        <taxon>Thermoanaerobacterales</taxon>
        <taxon>Thermoanaerobacteraceae</taxon>
        <taxon>Carboxydothermus</taxon>
    </lineage>
</organism>
<name>A0A1L8CYR7_9THEO</name>
<accession>A0A1L8CYR7</accession>
<feature type="non-terminal residue" evidence="1">
    <location>
        <position position="1"/>
    </location>
</feature>
<feature type="non-terminal residue" evidence="1">
    <location>
        <position position="76"/>
    </location>
</feature>
<gene>
    <name evidence="1" type="ORF">cpu_25470</name>
</gene>
<evidence type="ECO:0000313" key="2">
    <source>
        <dbReference type="Proteomes" id="UP000187485"/>
    </source>
</evidence>
<reference evidence="2" key="1">
    <citation type="submission" date="2016-12" db="EMBL/GenBank/DDBJ databases">
        <title>Draft Genome Sequences od Carboxydothermus pertinax and islandicus, Hydrogenogenic Carboxydotrophic Bacteria.</title>
        <authorList>
            <person name="Fukuyama Y."/>
            <person name="Ohmae K."/>
            <person name="Yoneda Y."/>
            <person name="Yoshida T."/>
            <person name="Sako Y."/>
        </authorList>
    </citation>
    <scope>NUCLEOTIDE SEQUENCE [LARGE SCALE GENOMIC DNA]</scope>
    <source>
        <strain evidence="2">Ug1</strain>
    </source>
</reference>
<protein>
    <submittedName>
        <fullName evidence="1">IS110 family transposase</fullName>
    </submittedName>
</protein>